<dbReference type="EMBL" id="NMUL01000051">
    <property type="protein sequence ID" value="OXM61028.1"/>
    <property type="molecule type" value="Genomic_DNA"/>
</dbReference>
<evidence type="ECO:0000256" key="3">
    <source>
        <dbReference type="ARBA" id="ARBA00022630"/>
    </source>
</evidence>
<evidence type="ECO:0000256" key="4">
    <source>
        <dbReference type="ARBA" id="ARBA00022827"/>
    </source>
</evidence>
<keyword evidence="3" id="KW-0285">Flavoprotein</keyword>
<keyword evidence="9" id="KW-1185">Reference proteome</keyword>
<gene>
    <name evidence="8" type="ORF">CF165_40160</name>
</gene>
<dbReference type="Pfam" id="PF00743">
    <property type="entry name" value="FMO-like"/>
    <property type="match status" value="1"/>
</dbReference>
<dbReference type="InterPro" id="IPR050775">
    <property type="entry name" value="FAD-binding_Monooxygenases"/>
</dbReference>
<dbReference type="PANTHER" id="PTHR43098:SF3">
    <property type="entry name" value="L-ORNITHINE N(5)-MONOOXYGENASE-RELATED"/>
    <property type="match status" value="1"/>
</dbReference>
<dbReference type="PANTHER" id="PTHR43098">
    <property type="entry name" value="L-ORNITHINE N(5)-MONOOXYGENASE-RELATED"/>
    <property type="match status" value="1"/>
</dbReference>
<comment type="cofactor">
    <cofactor evidence="1">
        <name>FAD</name>
        <dbReference type="ChEBI" id="CHEBI:57692"/>
    </cofactor>
</comment>
<evidence type="ECO:0000256" key="2">
    <source>
        <dbReference type="ARBA" id="ARBA00010139"/>
    </source>
</evidence>
<dbReference type="InterPro" id="IPR020946">
    <property type="entry name" value="Flavin_mOase-like"/>
</dbReference>
<keyword evidence="6" id="KW-0560">Oxidoreductase</keyword>
<name>A0A229SQA2_9PSEU</name>
<evidence type="ECO:0000256" key="6">
    <source>
        <dbReference type="ARBA" id="ARBA00023002"/>
    </source>
</evidence>
<organism evidence="8 9">
    <name type="scientific">Amycolatopsis vastitatis</name>
    <dbReference type="NCBI Taxonomy" id="1905142"/>
    <lineage>
        <taxon>Bacteria</taxon>
        <taxon>Bacillati</taxon>
        <taxon>Actinomycetota</taxon>
        <taxon>Actinomycetes</taxon>
        <taxon>Pseudonocardiales</taxon>
        <taxon>Pseudonocardiaceae</taxon>
        <taxon>Amycolatopsis</taxon>
    </lineage>
</organism>
<accession>A0A229SQA2</accession>
<proteinExistence type="inferred from homology"/>
<dbReference type="GO" id="GO:0050661">
    <property type="term" value="F:NADP binding"/>
    <property type="evidence" value="ECO:0007669"/>
    <property type="project" value="InterPro"/>
</dbReference>
<keyword evidence="7 8" id="KW-0503">Monooxygenase</keyword>
<dbReference type="SUPFAM" id="SSF51905">
    <property type="entry name" value="FAD/NAD(P)-binding domain"/>
    <property type="match status" value="3"/>
</dbReference>
<keyword evidence="4" id="KW-0274">FAD</keyword>
<evidence type="ECO:0000313" key="8">
    <source>
        <dbReference type="EMBL" id="OXM61028.1"/>
    </source>
</evidence>
<protein>
    <submittedName>
        <fullName evidence="8">Cyclohexanone monooxygenase</fullName>
    </submittedName>
</protein>
<dbReference type="AlphaFoldDB" id="A0A229SQA2"/>
<dbReference type="InterPro" id="IPR036188">
    <property type="entry name" value="FAD/NAD-bd_sf"/>
</dbReference>
<dbReference type="Gene3D" id="3.50.50.60">
    <property type="entry name" value="FAD/NAD(P)-binding domain"/>
    <property type="match status" value="2"/>
</dbReference>
<sequence length="515" mass="58203">MLYKLRDDLGLRVLVLEEQDGVGGTWYMNRYPGARCDTESVVYSYGFQDERIADWRWSGKYPKQDELLRYFDFVADRLDLKRSIEFGTRVSGATLDESGSTWTVNTADGRSLRTQFLISAVGMLASAPYAPKIPGLEKFAGTLVHTGAWPREGVDLAGKRVAVLGTGSTGVQTIPQVAQQAEHLYVLQRTPQFTIPARHHEYDDATWAEIQRQRPALFEKARWSLGGFPWEHNGKSALDVSSEELEAVLEEMWARGGFEFLWGSYKDLLTNPEANKLVTDFVKEKIRARVDDPVTAESLVPNDHPLGSRRPIVDTNYLETFNRDNVTLLDLRRDALVGITETGVRLESGEVPLDVLILATGFDAVTGPYLRMDLRGRDGKRLADKWETHGPRTHLGFATSWFPNFFMVGGPGSMFINYAILMEQHVEWLADLIARVRESGAKVVEVHEDAEVHWAEHINQQVDRTVIPLGGKSWWTGSNIPGRERRTLFYFGAYRRYRTICDEEAASGYQSYAIS</sequence>
<dbReference type="GO" id="GO:0050660">
    <property type="term" value="F:flavin adenine dinucleotide binding"/>
    <property type="evidence" value="ECO:0007669"/>
    <property type="project" value="InterPro"/>
</dbReference>
<evidence type="ECO:0000313" key="9">
    <source>
        <dbReference type="Proteomes" id="UP000215199"/>
    </source>
</evidence>
<comment type="caution">
    <text evidence="8">The sequence shown here is derived from an EMBL/GenBank/DDBJ whole genome shotgun (WGS) entry which is preliminary data.</text>
</comment>
<comment type="similarity">
    <text evidence="2">Belongs to the FAD-binding monooxygenase family.</text>
</comment>
<dbReference type="OrthoDB" id="5168853at2"/>
<evidence type="ECO:0000256" key="1">
    <source>
        <dbReference type="ARBA" id="ARBA00001974"/>
    </source>
</evidence>
<keyword evidence="5" id="KW-0521">NADP</keyword>
<reference evidence="9" key="1">
    <citation type="submission" date="2017-07" db="EMBL/GenBank/DDBJ databases">
        <title>Comparative genome mining reveals phylogenetic distribution patterns of secondary metabolites in Amycolatopsis.</title>
        <authorList>
            <person name="Adamek M."/>
            <person name="Alanjary M."/>
            <person name="Sales-Ortells H."/>
            <person name="Goodfellow M."/>
            <person name="Bull A.T."/>
            <person name="Kalinowski J."/>
            <person name="Ziemert N."/>
        </authorList>
    </citation>
    <scope>NUCLEOTIDE SEQUENCE [LARGE SCALE GENOMIC DNA]</scope>
    <source>
        <strain evidence="9">H5</strain>
    </source>
</reference>
<evidence type="ECO:0000256" key="7">
    <source>
        <dbReference type="ARBA" id="ARBA00023033"/>
    </source>
</evidence>
<dbReference type="GO" id="GO:0004499">
    <property type="term" value="F:N,N-dimethylaniline monooxygenase activity"/>
    <property type="evidence" value="ECO:0007669"/>
    <property type="project" value="InterPro"/>
</dbReference>
<dbReference type="Proteomes" id="UP000215199">
    <property type="component" value="Unassembled WGS sequence"/>
</dbReference>
<evidence type="ECO:0000256" key="5">
    <source>
        <dbReference type="ARBA" id="ARBA00022857"/>
    </source>
</evidence>